<dbReference type="NCBIfam" id="NF010707">
    <property type="entry name" value="PRK14109.1"/>
    <property type="match status" value="1"/>
</dbReference>
<evidence type="ECO:0000313" key="12">
    <source>
        <dbReference type="Proteomes" id="UP001056455"/>
    </source>
</evidence>
<keyword evidence="12" id="KW-1185">Reference proteome</keyword>
<dbReference type="EC" id="2.7.7.89" evidence="7"/>
<dbReference type="GO" id="GO:0047388">
    <property type="term" value="F:[glutamine synthetase]-adenylyl-L-tyrosine phosphorylase activity"/>
    <property type="evidence" value="ECO:0007669"/>
    <property type="project" value="UniProtKB-EC"/>
</dbReference>
<keyword evidence="5 7" id="KW-0460">Magnesium</keyword>
<dbReference type="EC" id="2.7.7.42" evidence="7"/>
<feature type="region of interest" description="Adenylyl transferase" evidence="7">
    <location>
        <begin position="514"/>
        <end position="1027"/>
    </location>
</feature>
<dbReference type="InterPro" id="IPR005190">
    <property type="entry name" value="GlnE_rpt_dom"/>
</dbReference>
<dbReference type="GO" id="GO:0008882">
    <property type="term" value="F:[glutamate-ammonia-ligase] adenylyltransferase activity"/>
    <property type="evidence" value="ECO:0007669"/>
    <property type="project" value="UniProtKB-EC"/>
</dbReference>
<keyword evidence="2 7" id="KW-0548">Nucleotidyltransferase</keyword>
<dbReference type="InterPro" id="IPR023057">
    <property type="entry name" value="GlnE"/>
</dbReference>
<evidence type="ECO:0000256" key="1">
    <source>
        <dbReference type="ARBA" id="ARBA00022679"/>
    </source>
</evidence>
<dbReference type="Proteomes" id="UP001056455">
    <property type="component" value="Chromosome"/>
</dbReference>
<evidence type="ECO:0000256" key="6">
    <source>
        <dbReference type="ARBA" id="ARBA00023268"/>
    </source>
</evidence>
<gene>
    <name evidence="7" type="primary">glnE</name>
    <name evidence="11" type="ORF">NF556_12180</name>
</gene>
<feature type="domain" description="Glutamate-ammonia ligase adenylyltransferase repeated" evidence="9">
    <location>
        <begin position="607"/>
        <end position="840"/>
    </location>
</feature>
<comment type="function">
    <text evidence="7">Involved in the regulation of glutamine synthetase GlnA, a key enzyme in the process to assimilate ammonia. When cellular nitrogen levels are high, the C-terminal adenylyl transferase (AT) inactivates GlnA by covalent transfer of an adenylyl group from ATP to specific tyrosine residue of GlnA, thus reducing its activity. Conversely, when nitrogen levels are low, the N-terminal adenylyl removase (AR) activates GlnA by removing the adenylyl group by phosphorolysis, increasing its activity. The regulatory region of GlnE binds the signal transduction protein PII (GlnB) which indicates the nitrogen status of the cell.</text>
</comment>
<evidence type="ECO:0000256" key="4">
    <source>
        <dbReference type="ARBA" id="ARBA00022840"/>
    </source>
</evidence>
<keyword evidence="1 7" id="KW-0808">Transferase</keyword>
<dbReference type="PANTHER" id="PTHR30621">
    <property type="entry name" value="GLUTAMINE SYNTHETASE ADENYLYLTRANSFERASE"/>
    <property type="match status" value="1"/>
</dbReference>
<feature type="region of interest" description="Disordered" evidence="8">
    <location>
        <begin position="958"/>
        <end position="983"/>
    </location>
</feature>
<dbReference type="Pfam" id="PF08335">
    <property type="entry name" value="GlnD_UR_UTase"/>
    <property type="match status" value="2"/>
</dbReference>
<evidence type="ECO:0000256" key="3">
    <source>
        <dbReference type="ARBA" id="ARBA00022741"/>
    </source>
</evidence>
<dbReference type="PANTHER" id="PTHR30621:SF0">
    <property type="entry name" value="BIFUNCTIONAL GLUTAMINE SYNTHETASE ADENYLYLTRANSFERASE_ADENYLYL-REMOVING ENZYME"/>
    <property type="match status" value="1"/>
</dbReference>
<evidence type="ECO:0000259" key="10">
    <source>
        <dbReference type="Pfam" id="PF08335"/>
    </source>
</evidence>
<dbReference type="EMBL" id="CP099489">
    <property type="protein sequence ID" value="USQ78402.1"/>
    <property type="molecule type" value="Genomic_DNA"/>
</dbReference>
<dbReference type="SUPFAM" id="SSF81593">
    <property type="entry name" value="Nucleotidyltransferase substrate binding subunit/domain"/>
    <property type="match status" value="2"/>
</dbReference>
<keyword evidence="6 7" id="KW-0511">Multifunctional enzyme</keyword>
<evidence type="ECO:0000256" key="2">
    <source>
        <dbReference type="ARBA" id="ARBA00022695"/>
    </source>
</evidence>
<dbReference type="SUPFAM" id="SSF81301">
    <property type="entry name" value="Nucleotidyltransferase"/>
    <property type="match status" value="2"/>
</dbReference>
<accession>A0ABY4YQI3</accession>
<dbReference type="HAMAP" id="MF_00802">
    <property type="entry name" value="GlnE"/>
    <property type="match status" value="1"/>
</dbReference>
<evidence type="ECO:0000313" key="11">
    <source>
        <dbReference type="EMBL" id="USQ78402.1"/>
    </source>
</evidence>
<evidence type="ECO:0000256" key="5">
    <source>
        <dbReference type="ARBA" id="ARBA00022842"/>
    </source>
</evidence>
<keyword evidence="3 7" id="KW-0547">Nucleotide-binding</keyword>
<evidence type="ECO:0000256" key="7">
    <source>
        <dbReference type="HAMAP-Rule" id="MF_00802"/>
    </source>
</evidence>
<dbReference type="CDD" id="cd05401">
    <property type="entry name" value="NT_GlnE_GlnD_like"/>
    <property type="match status" value="2"/>
</dbReference>
<dbReference type="Pfam" id="PF03710">
    <property type="entry name" value="GlnE"/>
    <property type="match status" value="2"/>
</dbReference>
<comment type="catalytic activity">
    <reaction evidence="7">
        <text>[glutamine synthetase]-L-tyrosine + ATP = [glutamine synthetase]-O(4)-(5'-adenylyl)-L-tyrosine + diphosphate</text>
        <dbReference type="Rhea" id="RHEA:18589"/>
        <dbReference type="Rhea" id="RHEA-COMP:10660"/>
        <dbReference type="Rhea" id="RHEA-COMP:10661"/>
        <dbReference type="ChEBI" id="CHEBI:30616"/>
        <dbReference type="ChEBI" id="CHEBI:33019"/>
        <dbReference type="ChEBI" id="CHEBI:46858"/>
        <dbReference type="ChEBI" id="CHEBI:83624"/>
        <dbReference type="EC" id="2.7.7.42"/>
    </reaction>
</comment>
<dbReference type="InterPro" id="IPR043519">
    <property type="entry name" value="NT_sf"/>
</dbReference>
<dbReference type="Gene3D" id="1.20.120.330">
    <property type="entry name" value="Nucleotidyltransferases domain 2"/>
    <property type="match status" value="2"/>
</dbReference>
<protein>
    <recommendedName>
        <fullName evidence="7">Bifunctional glutamine synthetase adenylyltransferase/adenylyl-removing enzyme</fullName>
    </recommendedName>
    <alternativeName>
        <fullName evidence="7">ATP:glutamine synthetase adenylyltransferase</fullName>
    </alternativeName>
    <alternativeName>
        <fullName evidence="7">ATase</fullName>
    </alternativeName>
    <domain>
        <recommendedName>
            <fullName evidence="7">Glutamine synthetase adenylyl-L-tyrosine phosphorylase</fullName>
            <ecNumber evidence="7">2.7.7.89</ecNumber>
        </recommendedName>
        <alternativeName>
            <fullName evidence="7">Adenylyl removase</fullName>
            <shortName evidence="7">AR</shortName>
            <shortName evidence="7">AT-N</shortName>
        </alternativeName>
    </domain>
    <domain>
        <recommendedName>
            <fullName evidence="7">Glutamine synthetase adenylyl transferase</fullName>
            <ecNumber evidence="7">2.7.7.42</ecNumber>
        </recommendedName>
        <alternativeName>
            <fullName evidence="7">Adenylyl transferase</fullName>
            <shortName evidence="7">AT</shortName>
            <shortName evidence="7">AT-C</shortName>
        </alternativeName>
    </domain>
</protein>
<dbReference type="RefSeq" id="WP_252591200.1">
    <property type="nucleotide sequence ID" value="NZ_CP099489.1"/>
</dbReference>
<dbReference type="Gene3D" id="3.30.460.10">
    <property type="entry name" value="Beta Polymerase, domain 2"/>
    <property type="match status" value="2"/>
</dbReference>
<feature type="region of interest" description="Disordered" evidence="8">
    <location>
        <begin position="1006"/>
        <end position="1027"/>
    </location>
</feature>
<organism evidence="11 12">
    <name type="scientific">Ornithinimicrobium faecis</name>
    <dbReference type="NCBI Taxonomy" id="2934158"/>
    <lineage>
        <taxon>Bacteria</taxon>
        <taxon>Bacillati</taxon>
        <taxon>Actinomycetota</taxon>
        <taxon>Actinomycetes</taxon>
        <taxon>Micrococcales</taxon>
        <taxon>Ornithinimicrobiaceae</taxon>
        <taxon>Ornithinimicrobium</taxon>
    </lineage>
</organism>
<comment type="similarity">
    <text evidence="7">Belongs to the GlnE family.</text>
</comment>
<reference evidence="11" key="1">
    <citation type="submission" date="2022-06" db="EMBL/GenBank/DDBJ databases">
        <title>Ornithinimicrobium HY1793.</title>
        <authorList>
            <person name="Huang Y."/>
        </authorList>
    </citation>
    <scope>NUCLEOTIDE SEQUENCE</scope>
    <source>
        <strain evidence="11">HY1793</strain>
    </source>
</reference>
<keyword evidence="4 7" id="KW-0067">ATP-binding</keyword>
<evidence type="ECO:0000256" key="8">
    <source>
        <dbReference type="SAM" id="MobiDB-lite"/>
    </source>
</evidence>
<dbReference type="InterPro" id="IPR013546">
    <property type="entry name" value="PII_UdlTrfase/GS_AdlTrfase"/>
</dbReference>
<feature type="region of interest" description="Adenylyl removase" evidence="7">
    <location>
        <begin position="1"/>
        <end position="506"/>
    </location>
</feature>
<comment type="cofactor">
    <cofactor evidence="7">
        <name>Mg(2+)</name>
        <dbReference type="ChEBI" id="CHEBI:18420"/>
    </cofactor>
</comment>
<feature type="domain" description="Glutamate-ammonia ligase adenylyltransferase repeated" evidence="9">
    <location>
        <begin position="81"/>
        <end position="337"/>
    </location>
</feature>
<feature type="domain" description="PII-uridylyltransferase/Glutamine-synthetase adenylyltransferase" evidence="10">
    <location>
        <begin position="879"/>
        <end position="1003"/>
    </location>
</feature>
<feature type="domain" description="PII-uridylyltransferase/Glutamine-synthetase adenylyltransferase" evidence="10">
    <location>
        <begin position="362"/>
        <end position="502"/>
    </location>
</feature>
<comment type="catalytic activity">
    <reaction evidence="7">
        <text>[glutamine synthetase]-O(4)-(5'-adenylyl)-L-tyrosine + phosphate = [glutamine synthetase]-L-tyrosine + ADP</text>
        <dbReference type="Rhea" id="RHEA:43716"/>
        <dbReference type="Rhea" id="RHEA-COMP:10660"/>
        <dbReference type="Rhea" id="RHEA-COMP:10661"/>
        <dbReference type="ChEBI" id="CHEBI:43474"/>
        <dbReference type="ChEBI" id="CHEBI:46858"/>
        <dbReference type="ChEBI" id="CHEBI:83624"/>
        <dbReference type="ChEBI" id="CHEBI:456216"/>
        <dbReference type="EC" id="2.7.7.89"/>
    </reaction>
</comment>
<proteinExistence type="inferred from homology"/>
<evidence type="ECO:0000259" key="9">
    <source>
        <dbReference type="Pfam" id="PF03710"/>
    </source>
</evidence>
<sequence length="1027" mass="111382">MTTQPLPGGLVRAGFTDARRAERLLDELLESMPRGTGADDLTGALSVVADPDDALLGMVRLVEADPGTAAILAEAGTARDRVLAVLGGSSALADHLVRHPEHTAVLADPAPFGRGQLMPTPQELVERLTTAVEGLSERDGMDALRVAYRRELLLIAAADLIAEDPPDVLPQVAAALADLACAALEAALILARAVVENSERVRFSVIGMGKTGGRELNYISDVDVVFLVAPLADADGGDAAGDGDDAPAHSAYDETASDDSVAIATKLATAVVRICGQSTGEGALWQVDTALRPEGKNGPLLRSLDSHREYYTRWAKTWEFQALLKARHAAGDETLSREWLDLVRPMVWEASARDGFVENVQAMRRRVEEHVPAAEAPWQLKLGPGGLRDIEFSVQLLQLVHGRTDAELHSGTTLQALGALRDGGYVARDDAHALDEAYRFLRVLEHRIQLHRLRRTHLMPSAEGDQRRLGRSIGARRDAAATVVQRWRSQQREVRRLHERLFYRPLLAAVAKLSTDEVRLSPEAARERLSALGFRDPAGAMRHLESLTEGVSRRATIQRHLLPVMLGWFADGADPDAGLLAFRRISDTLGTTHWYLKMLRDEGSAAERLAHVLSTSRYAVELLIRAPESVSLLGEATGLRPVSGETLRARMTAAAERHADPADAFTGIRAVRAKELLRLVLADLVGEIDQPALRAALTELTDELLSAALLVATRAAVGEGQPAVRMLIMGMGRLGGREMGYASDADVLYVYEPIEGAEGAGEQAASVITHLRKGLSGNGPDPVLELDAGLRPEGKAGPLVRSLESYASYYERWSAGWESQALLRARPVGGDQDLAERFLALIQPLRWPEGGIDPSAVRDIRRLKARMEGERLPRGADPRTHFKLGLGGLTDVEWVVQLNQLEHAHEHEGLRTTGTLSALHAAVEAGLVSQEDASVLRRAWTLASRLRDAGVLWRGRPVDSVPSDSREAEGVSRIVGRPPGHGAELADEWRRTARRCRHVVEELLYGGPLGPERTPSADARGPVRPRG</sequence>
<name>A0ABY4YQI3_9MICO</name>